<dbReference type="AlphaFoldDB" id="A0AAX4NH09"/>
<gene>
    <name evidence="2" type="ORF">OXIME_001333</name>
</gene>
<dbReference type="Gene3D" id="1.10.246.230">
    <property type="match status" value="1"/>
</dbReference>
<dbReference type="EMBL" id="CP133772">
    <property type="protein sequence ID" value="WYY00750.1"/>
    <property type="molecule type" value="Genomic_DNA"/>
</dbReference>
<keyword evidence="3" id="KW-1185">Reference proteome</keyword>
<dbReference type="KEGG" id="omr:OXIME_001333"/>
<dbReference type="RefSeq" id="WP_393972261.1">
    <property type="nucleotide sequence ID" value="NZ_CP133772.1"/>
</dbReference>
<dbReference type="PRINTS" id="PR01210">
    <property type="entry name" value="GGTRANSPTASE"/>
</dbReference>
<dbReference type="PANTHER" id="PTHR43881:SF1">
    <property type="entry name" value="GAMMA-GLUTAMYLTRANSPEPTIDASE (AFU_ORTHOLOGUE AFUA_4G13580)"/>
    <property type="match status" value="1"/>
</dbReference>
<dbReference type="InterPro" id="IPR043137">
    <property type="entry name" value="GGT_ssub_C"/>
</dbReference>
<dbReference type="Proteomes" id="UP001451606">
    <property type="component" value="Chromosome"/>
</dbReference>
<name>A0AAX4NH09_9ARCH</name>
<dbReference type="PANTHER" id="PTHR43881">
    <property type="entry name" value="GAMMA-GLUTAMYLTRANSPEPTIDASE (AFU_ORTHOLOGUE AFUA_4G13580)"/>
    <property type="match status" value="1"/>
</dbReference>
<evidence type="ECO:0000313" key="2">
    <source>
        <dbReference type="EMBL" id="WYY00750.1"/>
    </source>
</evidence>
<protein>
    <submittedName>
        <fullName evidence="2">Gamma-glutamyltransferase family protein</fullName>
    </submittedName>
</protein>
<dbReference type="InterPro" id="IPR029055">
    <property type="entry name" value="Ntn_hydrolases_N"/>
</dbReference>
<reference evidence="2 3" key="1">
    <citation type="submission" date="2023-09" db="EMBL/GenBank/DDBJ databases">
        <authorList>
            <person name="Golyshina O.V."/>
            <person name="Lunev E.A."/>
            <person name="Bargiela R."/>
            <person name="Gaines M.C."/>
            <person name="Daum B."/>
            <person name="Bale N.J."/>
            <person name="Koenen M."/>
            <person name="Sinninghe Damst J.S."/>
            <person name="Yakimov M."/>
            <person name="Golyshin P.N."/>
        </authorList>
    </citation>
    <scope>NUCLEOTIDE SEQUENCE [LARGE SCALE GENOMIC DNA]</scope>
    <source>
        <strain evidence="2 3">M1</strain>
    </source>
</reference>
<proteinExistence type="predicted"/>
<accession>A0AAX4NH09</accession>
<dbReference type="InterPro" id="IPR052896">
    <property type="entry name" value="GGT-like_enzyme"/>
</dbReference>
<evidence type="ECO:0000256" key="1">
    <source>
        <dbReference type="SAM" id="MobiDB-lite"/>
    </source>
</evidence>
<organism evidence="2 3">
    <name type="scientific">Oxyplasma meridianum</name>
    <dbReference type="NCBI Taxonomy" id="3073602"/>
    <lineage>
        <taxon>Archaea</taxon>
        <taxon>Methanobacteriati</taxon>
        <taxon>Thermoplasmatota</taxon>
        <taxon>Thermoplasmata</taxon>
        <taxon>Thermoplasmatales</taxon>
        <taxon>Thermoplasmataceae</taxon>
        <taxon>Oxyplasma</taxon>
    </lineage>
</organism>
<dbReference type="Gene3D" id="3.60.20.40">
    <property type="match status" value="1"/>
</dbReference>
<dbReference type="SUPFAM" id="SSF56235">
    <property type="entry name" value="N-terminal nucleophile aminohydrolases (Ntn hydrolases)"/>
    <property type="match status" value="1"/>
</dbReference>
<dbReference type="Pfam" id="PF01019">
    <property type="entry name" value="G_glu_transpept"/>
    <property type="match status" value="1"/>
</dbReference>
<feature type="region of interest" description="Disordered" evidence="1">
    <location>
        <begin position="514"/>
        <end position="535"/>
    </location>
</feature>
<evidence type="ECO:0000313" key="3">
    <source>
        <dbReference type="Proteomes" id="UP001451606"/>
    </source>
</evidence>
<dbReference type="GeneID" id="95968070"/>
<sequence>MLKESIFRTRPDAMSLKGVTATSSLQASLIGSKIMERGGNVVDAAIAASAALCVTQNNLCGLGGDMFALVRMEGKDIVDYNGSGRSFFRTSIEHFQRLGIKNLPSRGPNSALTVPGIVSMWKTLNRDFGTMEISELLHPAISLASNGFPISHNYSSSIETTSRIYGEPKEFQEWNRIFRPGGRTPLPGEIFRQKDLAATLSDISRDGPDSFYNGNLADRIIKGLEGTGVVMDHEDLEKHRVTKEKPLHTDYHGHRIYETNPNTQGATVLLWLNIIKEMEEENPASGEIDLEDVINAGIISYQWRNRHITDPDHLSLPADFLTKRYAGDLLHSQEKLKNNNGENRDSGDTTYFSICDYQGNSVSIIQSNYMGFGSGVMPKSLGFVLQNRGSYFSLDNSHHNSLKPGKRTFHTLCAAMVEKDGDFRYSLGTMGGDIQPQIHVQMIMNLIDSGLDPQLSLDMPRWAFPGSIYEKPNTLIFENDLTSMIPGKRFAGLNTKNIGRYSSQAGHAQITALTDSGSTMGGSDPRGDGVAIPVL</sequence>